<evidence type="ECO:0000256" key="1">
    <source>
        <dbReference type="SAM" id="MobiDB-lite"/>
    </source>
</evidence>
<dbReference type="OrthoDB" id="1656210at2"/>
<dbReference type="RefSeq" id="WP_023054471.1">
    <property type="nucleotide sequence ID" value="NZ_AWXA01000053.1"/>
</dbReference>
<dbReference type="AlphaFoldDB" id="U7UE76"/>
<proteinExistence type="predicted"/>
<comment type="caution">
    <text evidence="2">The sequence shown here is derived from an EMBL/GenBank/DDBJ whole genome shotgun (WGS) entry which is preliminary data.</text>
</comment>
<dbReference type="eggNOG" id="COG1595">
    <property type="taxonomic scope" value="Bacteria"/>
</dbReference>
<evidence type="ECO:0000313" key="2">
    <source>
        <dbReference type="EMBL" id="ERT57164.1"/>
    </source>
</evidence>
<name>U7UE76_9FIRM</name>
<gene>
    <name evidence="2" type="ORF">HMPREF1250_1729</name>
</gene>
<evidence type="ECO:0000313" key="3">
    <source>
        <dbReference type="Proteomes" id="UP000017090"/>
    </source>
</evidence>
<organism evidence="2 3">
    <name type="scientific">Megasphaera vaginalis</name>
    <name type="common">ex Srinivasan et al. 2021</name>
    <dbReference type="NCBI Taxonomy" id="1111454"/>
    <lineage>
        <taxon>Bacteria</taxon>
        <taxon>Bacillati</taxon>
        <taxon>Bacillota</taxon>
        <taxon>Negativicutes</taxon>
        <taxon>Veillonellales</taxon>
        <taxon>Veillonellaceae</taxon>
        <taxon>Megasphaera</taxon>
    </lineage>
</organism>
<dbReference type="PATRIC" id="fig|1111454.3.peg.2020"/>
<protein>
    <submittedName>
        <fullName evidence="2">Uncharacterized protein</fullName>
    </submittedName>
</protein>
<keyword evidence="3" id="KW-1185">Reference proteome</keyword>
<dbReference type="EMBL" id="AWXA01000053">
    <property type="protein sequence ID" value="ERT57164.1"/>
    <property type="molecule type" value="Genomic_DNA"/>
</dbReference>
<dbReference type="Proteomes" id="UP000017090">
    <property type="component" value="Unassembled WGS sequence"/>
</dbReference>
<feature type="region of interest" description="Disordered" evidence="1">
    <location>
        <begin position="68"/>
        <end position="87"/>
    </location>
</feature>
<sequence>MKLKIRYENGYQTIELDEKSTQEMWVSFGFEDEEPEQGEKERRIQEAFDKRFNRPEYNNWHKFDRHRGYSKAQHGKDSIEDEIDSSEPLMDEVADDRIFRKDEIEHEKKEDYEAVCRRVRKILAKKPEWADAFIAVSLNNESIRDYAARIGADENNITQKLKRAKKKLRENYKNRQI</sequence>
<reference evidence="2 3" key="1">
    <citation type="submission" date="2013-09" db="EMBL/GenBank/DDBJ databases">
        <authorList>
            <person name="Durkin A.S."/>
            <person name="Haft D.R."/>
            <person name="McCorrison J."/>
            <person name="Torralba M."/>
            <person name="Gillis M."/>
            <person name="Haft D.H."/>
            <person name="Methe B."/>
            <person name="Sutton G."/>
            <person name="Nelson K.E."/>
        </authorList>
    </citation>
    <scope>NUCLEOTIDE SEQUENCE [LARGE SCALE GENOMIC DNA]</scope>
    <source>
        <strain evidence="2 3">BV3C16-1</strain>
    </source>
</reference>
<accession>U7UE76</accession>
<dbReference type="STRING" id="1111454.HMPREF1250_1729"/>